<gene>
    <name evidence="1" type="ORF">N7493_008456</name>
</gene>
<reference evidence="1" key="1">
    <citation type="journal article" date="2023" name="IMA Fungus">
        <title>Comparative genomic study of the Penicillium genus elucidates a diverse pangenome and 15 lateral gene transfer events.</title>
        <authorList>
            <person name="Petersen C."/>
            <person name="Sorensen T."/>
            <person name="Nielsen M.R."/>
            <person name="Sondergaard T.E."/>
            <person name="Sorensen J.L."/>
            <person name="Fitzpatrick D.A."/>
            <person name="Frisvad J.C."/>
            <person name="Nielsen K.L."/>
        </authorList>
    </citation>
    <scope>NUCLEOTIDE SEQUENCE</scope>
    <source>
        <strain evidence="1">IBT 17514</strain>
    </source>
</reference>
<sequence>MLIYVGKLTYSPYASDELITVVFRDNVQNGDKVVVMLQWTKDSGGKAKANFSNHGTVNNMVVNGSGDKQLEIFSAPAEKEANYYWFKGKVSGQNLTLTMSNKSGEEVAKDIQLKLFYF</sequence>
<protein>
    <submittedName>
        <fullName evidence="1">Uncharacterized protein</fullName>
    </submittedName>
</protein>
<comment type="caution">
    <text evidence="1">The sequence shown here is derived from an EMBL/GenBank/DDBJ whole genome shotgun (WGS) entry which is preliminary data.</text>
</comment>
<keyword evidence="2" id="KW-1185">Reference proteome</keyword>
<proteinExistence type="predicted"/>
<dbReference type="AlphaFoldDB" id="A0AAD6MTZ1"/>
<accession>A0AAD6MTZ1</accession>
<dbReference type="EMBL" id="JAQJAN010000012">
    <property type="protein sequence ID" value="KAJ5716545.1"/>
    <property type="molecule type" value="Genomic_DNA"/>
</dbReference>
<reference evidence="1" key="2">
    <citation type="submission" date="2023-01" db="EMBL/GenBank/DDBJ databases">
        <authorList>
            <person name="Petersen C."/>
        </authorList>
    </citation>
    <scope>NUCLEOTIDE SEQUENCE</scope>
    <source>
        <strain evidence="1">IBT 17514</strain>
    </source>
</reference>
<organism evidence="1 2">
    <name type="scientific">Penicillium malachiteum</name>
    <dbReference type="NCBI Taxonomy" id="1324776"/>
    <lineage>
        <taxon>Eukaryota</taxon>
        <taxon>Fungi</taxon>
        <taxon>Dikarya</taxon>
        <taxon>Ascomycota</taxon>
        <taxon>Pezizomycotina</taxon>
        <taxon>Eurotiomycetes</taxon>
        <taxon>Eurotiomycetidae</taxon>
        <taxon>Eurotiales</taxon>
        <taxon>Aspergillaceae</taxon>
        <taxon>Penicillium</taxon>
    </lineage>
</organism>
<evidence type="ECO:0000313" key="2">
    <source>
        <dbReference type="Proteomes" id="UP001215712"/>
    </source>
</evidence>
<name>A0AAD6MTZ1_9EURO</name>
<dbReference type="Proteomes" id="UP001215712">
    <property type="component" value="Unassembled WGS sequence"/>
</dbReference>
<evidence type="ECO:0000313" key="1">
    <source>
        <dbReference type="EMBL" id="KAJ5716545.1"/>
    </source>
</evidence>